<reference evidence="1 2" key="1">
    <citation type="journal article" date="2017" name="Genome Announc.">
        <title>Draft Genome Sequence of Romboutsia weinsteinii sp. nov. Strain CCRI-19649(T) Isolated from Surface Water.</title>
        <authorList>
            <person name="Maheux A.F."/>
            <person name="Boudreau D.K."/>
            <person name="Berube E."/>
            <person name="Boissinot M."/>
            <person name="Cantin P."/>
            <person name="Raymond F."/>
            <person name="Corbeil J."/>
            <person name="Omar R.F."/>
            <person name="Bergeron M.G."/>
        </authorList>
    </citation>
    <scope>NUCLEOTIDE SEQUENCE [LARGE SCALE GENOMIC DNA]</scope>
    <source>
        <strain evidence="1 2">CCRI-19649</strain>
    </source>
</reference>
<accession>A0A371J975</accession>
<dbReference type="OrthoDB" id="9807519at2"/>
<evidence type="ECO:0000313" key="1">
    <source>
        <dbReference type="EMBL" id="RDY29273.1"/>
    </source>
</evidence>
<dbReference type="EMBL" id="NOJY02000003">
    <property type="protein sequence ID" value="RDY29273.1"/>
    <property type="molecule type" value="Genomic_DNA"/>
</dbReference>
<gene>
    <name evidence="1" type="ORF">CHL78_002210</name>
</gene>
<dbReference type="SUPFAM" id="SSF51445">
    <property type="entry name" value="(Trans)glycosidases"/>
    <property type="match status" value="1"/>
</dbReference>
<dbReference type="InterPro" id="IPR013785">
    <property type="entry name" value="Aldolase_TIM"/>
</dbReference>
<evidence type="ECO:0000313" key="2">
    <source>
        <dbReference type="Proteomes" id="UP000215694"/>
    </source>
</evidence>
<dbReference type="Pfam" id="PF02065">
    <property type="entry name" value="Melibiase"/>
    <property type="match status" value="1"/>
</dbReference>
<organism evidence="1 2">
    <name type="scientific">Romboutsia weinsteinii</name>
    <dbReference type="NCBI Taxonomy" id="2020949"/>
    <lineage>
        <taxon>Bacteria</taxon>
        <taxon>Bacillati</taxon>
        <taxon>Bacillota</taxon>
        <taxon>Clostridia</taxon>
        <taxon>Peptostreptococcales</taxon>
        <taxon>Peptostreptococcaceae</taxon>
        <taxon>Romboutsia</taxon>
    </lineage>
</organism>
<dbReference type="PANTHER" id="PTHR43053">
    <property type="entry name" value="GLYCOSIDASE FAMILY 31"/>
    <property type="match status" value="1"/>
</dbReference>
<dbReference type="Proteomes" id="UP000215694">
    <property type="component" value="Unassembled WGS sequence"/>
</dbReference>
<dbReference type="Gene3D" id="3.20.20.70">
    <property type="entry name" value="Aldolase class I"/>
    <property type="match status" value="1"/>
</dbReference>
<comment type="caution">
    <text evidence="1">The sequence shown here is derived from an EMBL/GenBank/DDBJ whole genome shotgun (WGS) entry which is preliminary data.</text>
</comment>
<keyword evidence="2" id="KW-1185">Reference proteome</keyword>
<proteinExistence type="predicted"/>
<dbReference type="InterPro" id="IPR050985">
    <property type="entry name" value="Alpha-glycosidase_related"/>
</dbReference>
<dbReference type="GO" id="GO:0004557">
    <property type="term" value="F:alpha-galactosidase activity"/>
    <property type="evidence" value="ECO:0007669"/>
    <property type="project" value="InterPro"/>
</dbReference>
<dbReference type="InterPro" id="IPR002252">
    <property type="entry name" value="Glyco_hydro_36"/>
</dbReference>
<dbReference type="CDD" id="cd14791">
    <property type="entry name" value="GH36"/>
    <property type="match status" value="1"/>
</dbReference>
<dbReference type="AlphaFoldDB" id="A0A371J975"/>
<protein>
    <submittedName>
        <fullName evidence="1">Alpha-galactosidase</fullName>
    </submittedName>
</protein>
<name>A0A371J975_9FIRM</name>
<sequence>MYMNKYNFKIVGDTSNIDIENLYKVNDGIEYITINFKAKSKTVFPKLTLMLSVPAIDIHYKWNPKIHMSKALNLDWFNNLHICNGFTGAPVETLMTYNNQNRFTLALSDTLNTIEFKSVVSEENAEYEYHITLFDNCNILRDSYSLTLRIDSNKVPYYESLDKVAKWWETLDNNKPASVPDLARKAMYSSWYSFHQLLDEEKILNQCRLSKELGCESIIIDDGWQTDDNNRGYAYCGDWNVAKSKIKNMKKFIDNVHNEDMKILFWYSVPFIGKKSGAFDRFKDMLIDPENDREWHVFDPRFPEVREYIICIYERALKEWDLDGFKLDFVDEFVVTPFSGNPNDQRRDYESVADASDRLLKDCISRLKALKPDIMLEFRQTYNGPMMRTYGNIFRAVDCPLDDLENRIRICDIRLLAGDSAVHSDMIMWNTKDSLESAALQFVNILFSVPQISMLIDELPKNQYNMLKFYCDLWNKYRDSFINGKFIPLNPHCRYNVLAGYSNDTFVCTYHSNEVINIDKIYNNMVFVNGTYNSTLHLNINTNYINKHLVVYNCEGNIVFKEDIILHNGYNMFEIPPCGVAEFK</sequence>
<dbReference type="InterPro" id="IPR017853">
    <property type="entry name" value="GH"/>
</dbReference>
<dbReference type="GO" id="GO:0016052">
    <property type="term" value="P:carbohydrate catabolic process"/>
    <property type="evidence" value="ECO:0007669"/>
    <property type="project" value="InterPro"/>
</dbReference>